<gene>
    <name evidence="8" type="ORF">H6P80_11550</name>
</gene>
<evidence type="ECO:0000256" key="3">
    <source>
        <dbReference type="ARBA" id="ARBA00022692"/>
    </source>
</evidence>
<dbReference type="InterPro" id="IPR032816">
    <property type="entry name" value="VTT_dom"/>
</dbReference>
<dbReference type="AlphaFoldDB" id="A0A842HZ83"/>
<evidence type="ECO:0000256" key="2">
    <source>
        <dbReference type="ARBA" id="ARBA00022475"/>
    </source>
</evidence>
<keyword evidence="2" id="KW-1003">Cell membrane</keyword>
<feature type="domain" description="VTT" evidence="7">
    <location>
        <begin position="11"/>
        <end position="142"/>
    </location>
</feature>
<dbReference type="EMBL" id="JACJVJ010000002">
    <property type="protein sequence ID" value="MBC2778252.1"/>
    <property type="molecule type" value="Genomic_DNA"/>
</dbReference>
<dbReference type="Proteomes" id="UP000564378">
    <property type="component" value="Unassembled WGS sequence"/>
</dbReference>
<evidence type="ECO:0000256" key="4">
    <source>
        <dbReference type="ARBA" id="ARBA00022989"/>
    </source>
</evidence>
<proteinExistence type="predicted"/>
<comment type="caution">
    <text evidence="8">The sequence shown here is derived from an EMBL/GenBank/DDBJ whole genome shotgun (WGS) entry which is preliminary data.</text>
</comment>
<evidence type="ECO:0000256" key="5">
    <source>
        <dbReference type="ARBA" id="ARBA00023136"/>
    </source>
</evidence>
<sequence length="179" mass="19998">MMMLETVFPPIPSEIVMPLAGLEAQRGSISLLGGILAGTAGAMAGNFFWYSLARRIGKNRFKPLVERHGRFFTLTWSEIERGDRLFDRYDRWFVCLGRMVPTIRSLVSIPAGLFEMRALPFLLWSTTGTLGWTALLATAGYMLGDQYAAVGRYLNPASNVVLALLIGGYLYRVATWKPR</sequence>
<evidence type="ECO:0000256" key="1">
    <source>
        <dbReference type="ARBA" id="ARBA00004651"/>
    </source>
</evidence>
<keyword evidence="5 6" id="KW-0472">Membrane</keyword>
<evidence type="ECO:0000259" key="7">
    <source>
        <dbReference type="Pfam" id="PF09335"/>
    </source>
</evidence>
<reference evidence="8 9" key="1">
    <citation type="submission" date="2020-08" db="EMBL/GenBank/DDBJ databases">
        <title>Draft genome sequence of Parasphingopyxis sp. GrpM-11.</title>
        <authorList>
            <person name="Oh J."/>
            <person name="Roh D.-H."/>
        </authorList>
    </citation>
    <scope>NUCLEOTIDE SEQUENCE [LARGE SCALE GENOMIC DNA]</scope>
    <source>
        <strain evidence="8 9">GrpM-11</strain>
    </source>
</reference>
<feature type="transmembrane region" description="Helical" evidence="6">
    <location>
        <begin position="153"/>
        <end position="171"/>
    </location>
</feature>
<name>A0A842HZ83_9SPHN</name>
<dbReference type="Pfam" id="PF09335">
    <property type="entry name" value="VTT_dom"/>
    <property type="match status" value="1"/>
</dbReference>
<dbReference type="GO" id="GO:0005886">
    <property type="term" value="C:plasma membrane"/>
    <property type="evidence" value="ECO:0007669"/>
    <property type="project" value="UniProtKB-SubCell"/>
</dbReference>
<protein>
    <submittedName>
        <fullName evidence="8">DedA family protein</fullName>
    </submittedName>
</protein>
<evidence type="ECO:0000313" key="8">
    <source>
        <dbReference type="EMBL" id="MBC2778252.1"/>
    </source>
</evidence>
<keyword evidence="9" id="KW-1185">Reference proteome</keyword>
<keyword evidence="3 6" id="KW-0812">Transmembrane</keyword>
<accession>A0A842HZ83</accession>
<dbReference type="InterPro" id="IPR051311">
    <property type="entry name" value="DedA_domain"/>
</dbReference>
<keyword evidence="4 6" id="KW-1133">Transmembrane helix</keyword>
<evidence type="ECO:0000256" key="6">
    <source>
        <dbReference type="SAM" id="Phobius"/>
    </source>
</evidence>
<comment type="subcellular location">
    <subcellularLocation>
        <location evidence="1">Cell membrane</location>
        <topology evidence="1">Multi-pass membrane protein</topology>
    </subcellularLocation>
</comment>
<feature type="transmembrane region" description="Helical" evidence="6">
    <location>
        <begin position="29"/>
        <end position="52"/>
    </location>
</feature>
<evidence type="ECO:0000313" key="9">
    <source>
        <dbReference type="Proteomes" id="UP000564378"/>
    </source>
</evidence>
<dbReference type="PANTHER" id="PTHR42709">
    <property type="entry name" value="ALKALINE PHOSPHATASE LIKE PROTEIN"/>
    <property type="match status" value="1"/>
</dbReference>
<feature type="transmembrane region" description="Helical" evidence="6">
    <location>
        <begin position="121"/>
        <end position="141"/>
    </location>
</feature>
<organism evidence="8 9">
    <name type="scientific">Parasphingopyxis marina</name>
    <dbReference type="NCBI Taxonomy" id="2761622"/>
    <lineage>
        <taxon>Bacteria</taxon>
        <taxon>Pseudomonadati</taxon>
        <taxon>Pseudomonadota</taxon>
        <taxon>Alphaproteobacteria</taxon>
        <taxon>Sphingomonadales</taxon>
        <taxon>Sphingomonadaceae</taxon>
        <taxon>Parasphingopyxis</taxon>
    </lineage>
</organism>
<dbReference type="PANTHER" id="PTHR42709:SF6">
    <property type="entry name" value="UNDECAPRENYL PHOSPHATE TRANSPORTER A"/>
    <property type="match status" value="1"/>
</dbReference>